<dbReference type="Gene3D" id="3.30.420.10">
    <property type="entry name" value="Ribonuclease H-like superfamily/Ribonuclease H"/>
    <property type="match status" value="1"/>
</dbReference>
<dbReference type="InterPro" id="IPR036397">
    <property type="entry name" value="RNaseH_sf"/>
</dbReference>
<dbReference type="GO" id="GO:0003676">
    <property type="term" value="F:nucleic acid binding"/>
    <property type="evidence" value="ECO:0007669"/>
    <property type="project" value="InterPro"/>
</dbReference>
<gene>
    <name evidence="2" type="ORF">QN277_009918</name>
</gene>
<keyword evidence="3" id="KW-1185">Reference proteome</keyword>
<protein>
    <recommendedName>
        <fullName evidence="1">RNase H type-1 domain-containing protein</fullName>
    </recommendedName>
</protein>
<evidence type="ECO:0000313" key="2">
    <source>
        <dbReference type="EMBL" id="KAK4254550.1"/>
    </source>
</evidence>
<accession>A0AAE1IQ60</accession>
<sequence length="110" mass="12513">MHYLGSCEAFEAEGWAIAKGLNLAWELGCRRVILESDAKVLIDSLLVDSSAEDGDLIIWLIGQLLRRDWKIKLRHIPRERNKMADALAKEGLVSSKFLDVYPEVVRTLYV</sequence>
<dbReference type="Proteomes" id="UP001293593">
    <property type="component" value="Unassembled WGS sequence"/>
</dbReference>
<evidence type="ECO:0000259" key="1">
    <source>
        <dbReference type="Pfam" id="PF13456"/>
    </source>
</evidence>
<dbReference type="PANTHER" id="PTHR47723">
    <property type="entry name" value="OS05G0353850 PROTEIN"/>
    <property type="match status" value="1"/>
</dbReference>
<dbReference type="EMBL" id="JAWXYG010000014">
    <property type="protein sequence ID" value="KAK4254550.1"/>
    <property type="molecule type" value="Genomic_DNA"/>
</dbReference>
<reference evidence="2" key="1">
    <citation type="submission" date="2023-10" db="EMBL/GenBank/DDBJ databases">
        <title>Chromosome-level genome of the transformable northern wattle, Acacia crassicarpa.</title>
        <authorList>
            <person name="Massaro I."/>
            <person name="Sinha N.R."/>
            <person name="Poethig S."/>
            <person name="Leichty A.R."/>
        </authorList>
    </citation>
    <scope>NUCLEOTIDE SEQUENCE</scope>
    <source>
        <strain evidence="2">Acra3RX</strain>
        <tissue evidence="2">Leaf</tissue>
    </source>
</reference>
<dbReference type="InterPro" id="IPR002156">
    <property type="entry name" value="RNaseH_domain"/>
</dbReference>
<organism evidence="2 3">
    <name type="scientific">Acacia crassicarpa</name>
    <name type="common">northern wattle</name>
    <dbReference type="NCBI Taxonomy" id="499986"/>
    <lineage>
        <taxon>Eukaryota</taxon>
        <taxon>Viridiplantae</taxon>
        <taxon>Streptophyta</taxon>
        <taxon>Embryophyta</taxon>
        <taxon>Tracheophyta</taxon>
        <taxon>Spermatophyta</taxon>
        <taxon>Magnoliopsida</taxon>
        <taxon>eudicotyledons</taxon>
        <taxon>Gunneridae</taxon>
        <taxon>Pentapetalae</taxon>
        <taxon>rosids</taxon>
        <taxon>fabids</taxon>
        <taxon>Fabales</taxon>
        <taxon>Fabaceae</taxon>
        <taxon>Caesalpinioideae</taxon>
        <taxon>mimosoid clade</taxon>
        <taxon>Acacieae</taxon>
        <taxon>Acacia</taxon>
    </lineage>
</organism>
<dbReference type="InterPro" id="IPR044730">
    <property type="entry name" value="RNase_H-like_dom_plant"/>
</dbReference>
<dbReference type="PANTHER" id="PTHR47723:SF19">
    <property type="entry name" value="POLYNUCLEOTIDYL TRANSFERASE, RIBONUCLEASE H-LIKE SUPERFAMILY PROTEIN"/>
    <property type="match status" value="1"/>
</dbReference>
<feature type="domain" description="RNase H type-1" evidence="1">
    <location>
        <begin position="8"/>
        <end position="90"/>
    </location>
</feature>
<dbReference type="GO" id="GO:0004523">
    <property type="term" value="F:RNA-DNA hybrid ribonuclease activity"/>
    <property type="evidence" value="ECO:0007669"/>
    <property type="project" value="InterPro"/>
</dbReference>
<dbReference type="InterPro" id="IPR012337">
    <property type="entry name" value="RNaseH-like_sf"/>
</dbReference>
<comment type="caution">
    <text evidence="2">The sequence shown here is derived from an EMBL/GenBank/DDBJ whole genome shotgun (WGS) entry which is preliminary data.</text>
</comment>
<dbReference type="AlphaFoldDB" id="A0AAE1IQ60"/>
<dbReference type="InterPro" id="IPR053151">
    <property type="entry name" value="RNase_H-like"/>
</dbReference>
<name>A0AAE1IQ60_9FABA</name>
<dbReference type="CDD" id="cd06222">
    <property type="entry name" value="RNase_H_like"/>
    <property type="match status" value="1"/>
</dbReference>
<dbReference type="Pfam" id="PF13456">
    <property type="entry name" value="RVT_3"/>
    <property type="match status" value="1"/>
</dbReference>
<dbReference type="SUPFAM" id="SSF53098">
    <property type="entry name" value="Ribonuclease H-like"/>
    <property type="match status" value="1"/>
</dbReference>
<evidence type="ECO:0000313" key="3">
    <source>
        <dbReference type="Proteomes" id="UP001293593"/>
    </source>
</evidence>
<proteinExistence type="predicted"/>